<gene>
    <name evidence="1" type="ORF">E2C01_022529</name>
</gene>
<keyword evidence="2" id="KW-1185">Reference proteome</keyword>
<comment type="caution">
    <text evidence="1">The sequence shown here is derived from an EMBL/GenBank/DDBJ whole genome shotgun (WGS) entry which is preliminary data.</text>
</comment>
<dbReference type="Proteomes" id="UP000324222">
    <property type="component" value="Unassembled WGS sequence"/>
</dbReference>
<reference evidence="1 2" key="1">
    <citation type="submission" date="2019-05" db="EMBL/GenBank/DDBJ databases">
        <title>Another draft genome of Portunus trituberculatus and its Hox gene families provides insights of decapod evolution.</title>
        <authorList>
            <person name="Jeong J.-H."/>
            <person name="Song I."/>
            <person name="Kim S."/>
            <person name="Choi T."/>
            <person name="Kim D."/>
            <person name="Ryu S."/>
            <person name="Kim W."/>
        </authorList>
    </citation>
    <scope>NUCLEOTIDE SEQUENCE [LARGE SCALE GENOMIC DNA]</scope>
    <source>
        <tissue evidence="1">Muscle</tissue>
    </source>
</reference>
<dbReference type="EMBL" id="VSRR010002049">
    <property type="protein sequence ID" value="MPC29303.1"/>
    <property type="molecule type" value="Genomic_DNA"/>
</dbReference>
<protein>
    <submittedName>
        <fullName evidence="1">Uncharacterized protein</fullName>
    </submittedName>
</protein>
<sequence>MYSFFLTKSNIFSIPGHHIFKAYSVTSQCKKTNMLVLFCNWFLQMLGTDFE</sequence>
<evidence type="ECO:0000313" key="2">
    <source>
        <dbReference type="Proteomes" id="UP000324222"/>
    </source>
</evidence>
<dbReference type="AlphaFoldDB" id="A0A5B7E856"/>
<evidence type="ECO:0000313" key="1">
    <source>
        <dbReference type="EMBL" id="MPC29303.1"/>
    </source>
</evidence>
<organism evidence="1 2">
    <name type="scientific">Portunus trituberculatus</name>
    <name type="common">Swimming crab</name>
    <name type="synonym">Neptunus trituberculatus</name>
    <dbReference type="NCBI Taxonomy" id="210409"/>
    <lineage>
        <taxon>Eukaryota</taxon>
        <taxon>Metazoa</taxon>
        <taxon>Ecdysozoa</taxon>
        <taxon>Arthropoda</taxon>
        <taxon>Crustacea</taxon>
        <taxon>Multicrustacea</taxon>
        <taxon>Malacostraca</taxon>
        <taxon>Eumalacostraca</taxon>
        <taxon>Eucarida</taxon>
        <taxon>Decapoda</taxon>
        <taxon>Pleocyemata</taxon>
        <taxon>Brachyura</taxon>
        <taxon>Eubrachyura</taxon>
        <taxon>Portunoidea</taxon>
        <taxon>Portunidae</taxon>
        <taxon>Portuninae</taxon>
        <taxon>Portunus</taxon>
    </lineage>
</organism>
<proteinExistence type="predicted"/>
<accession>A0A5B7E856</accession>
<name>A0A5B7E856_PORTR</name>